<feature type="region of interest" description="Disordered" evidence="1">
    <location>
        <begin position="112"/>
        <end position="133"/>
    </location>
</feature>
<comment type="caution">
    <text evidence="2">The sequence shown here is derived from an EMBL/GenBank/DDBJ whole genome shotgun (WGS) entry which is preliminary data.</text>
</comment>
<evidence type="ECO:0000313" key="2">
    <source>
        <dbReference type="EMBL" id="RXW25843.1"/>
    </source>
</evidence>
<evidence type="ECO:0000313" key="3">
    <source>
        <dbReference type="Proteomes" id="UP000290288"/>
    </source>
</evidence>
<gene>
    <name evidence="2" type="ORF">EST38_g118</name>
</gene>
<dbReference type="OrthoDB" id="3211402at2759"/>
<dbReference type="EMBL" id="SDEE01000001">
    <property type="protein sequence ID" value="RXW25843.1"/>
    <property type="molecule type" value="Genomic_DNA"/>
</dbReference>
<protein>
    <submittedName>
        <fullName evidence="2">Uncharacterized protein</fullName>
    </submittedName>
</protein>
<dbReference type="Proteomes" id="UP000290288">
    <property type="component" value="Unassembled WGS sequence"/>
</dbReference>
<accession>A0A4Q2DZP8</accession>
<dbReference type="AlphaFoldDB" id="A0A4Q2DZP8"/>
<name>A0A4Q2DZP8_9AGAR</name>
<sequence>MATVTTKKSSALRKHPDIKWGHNNHALIWALLTEIEKPENRPLFFGRVNVNDNTTGDSKAKVCKRLAKAIFLEECKIDAVGMGKRVKAKIEVLFKEYKKHSARLCLTGKGVMGHGDGENDPDPSRVPDDSTTGTRLDFYIHANGPDENTPERAKNIWGTLFVSIVSLGTRPNVVPIVVATPLGPNRGQTVWLQPPTGNNTVDESNIDPVLLQEDRDHSAADHAQVTDITPVVPHAPTRGPKGSSALRTAYEKASRTQLVPQKRSIAETMLKMAQGNMRIMQNKAEKELGLAKHNMLLEELKLGVTVVFDVFVQGAHFEQTKCKG</sequence>
<reference evidence="2 3" key="1">
    <citation type="submission" date="2019-01" db="EMBL/GenBank/DDBJ databases">
        <title>Draft genome sequence of Psathyrella aberdarensis IHI B618.</title>
        <authorList>
            <person name="Buettner E."/>
            <person name="Kellner H."/>
        </authorList>
    </citation>
    <scope>NUCLEOTIDE SEQUENCE [LARGE SCALE GENOMIC DNA]</scope>
    <source>
        <strain evidence="2 3">IHI B618</strain>
    </source>
</reference>
<keyword evidence="3" id="KW-1185">Reference proteome</keyword>
<organism evidence="2 3">
    <name type="scientific">Candolleomyces aberdarensis</name>
    <dbReference type="NCBI Taxonomy" id="2316362"/>
    <lineage>
        <taxon>Eukaryota</taxon>
        <taxon>Fungi</taxon>
        <taxon>Dikarya</taxon>
        <taxon>Basidiomycota</taxon>
        <taxon>Agaricomycotina</taxon>
        <taxon>Agaricomycetes</taxon>
        <taxon>Agaricomycetidae</taxon>
        <taxon>Agaricales</taxon>
        <taxon>Agaricineae</taxon>
        <taxon>Psathyrellaceae</taxon>
        <taxon>Candolleomyces</taxon>
    </lineage>
</organism>
<proteinExistence type="predicted"/>
<evidence type="ECO:0000256" key="1">
    <source>
        <dbReference type="SAM" id="MobiDB-lite"/>
    </source>
</evidence>